<comment type="caution">
    <text evidence="1">The sequence shown here is derived from an EMBL/GenBank/DDBJ whole genome shotgun (WGS) entry which is preliminary data.</text>
</comment>
<reference evidence="1 2" key="1">
    <citation type="submission" date="2020-08" db="EMBL/GenBank/DDBJ databases">
        <authorList>
            <person name="Liu C."/>
            <person name="Sun Q."/>
        </authorList>
    </citation>
    <scope>NUCLEOTIDE SEQUENCE [LARGE SCALE GENOMIC DNA]</scope>
    <source>
        <strain evidence="1 2">L34</strain>
    </source>
</reference>
<sequence>MAIKSFTDTYKIKGSDIDRFCRIMSDTKKIKIQITNDHHDLKDVEEFKKMFGFSK</sequence>
<dbReference type="RefSeq" id="WP_186999797.1">
    <property type="nucleotide sequence ID" value="NZ_JACRWH010000091.1"/>
</dbReference>
<name>A0ABR7KL49_9FIRM</name>
<dbReference type="Proteomes" id="UP000649075">
    <property type="component" value="Unassembled WGS sequence"/>
</dbReference>
<accession>A0ABR7KL49</accession>
<proteinExistence type="predicted"/>
<dbReference type="EMBL" id="JACRWH010000091">
    <property type="protein sequence ID" value="MBC6013363.1"/>
    <property type="molecule type" value="Genomic_DNA"/>
</dbReference>
<organism evidence="1 2">
    <name type="scientific">Holdemanella hominis</name>
    <dbReference type="NCBI Taxonomy" id="2764327"/>
    <lineage>
        <taxon>Bacteria</taxon>
        <taxon>Bacillati</taxon>
        <taxon>Bacillota</taxon>
        <taxon>Erysipelotrichia</taxon>
        <taxon>Erysipelotrichales</taxon>
        <taxon>Erysipelotrichaceae</taxon>
        <taxon>Holdemanella</taxon>
    </lineage>
</organism>
<evidence type="ECO:0000313" key="2">
    <source>
        <dbReference type="Proteomes" id="UP000649075"/>
    </source>
</evidence>
<gene>
    <name evidence="1" type="ORF">H8911_11815</name>
</gene>
<keyword evidence="2" id="KW-1185">Reference proteome</keyword>
<protein>
    <submittedName>
        <fullName evidence="1">Uncharacterized protein</fullName>
    </submittedName>
</protein>
<evidence type="ECO:0000313" key="1">
    <source>
        <dbReference type="EMBL" id="MBC6013363.1"/>
    </source>
</evidence>